<dbReference type="AlphaFoldDB" id="A0A3N6SQ27"/>
<gene>
    <name evidence="1" type="ORF">F2Q70_00004684</name>
</gene>
<accession>A0A3N6SQ27</accession>
<proteinExistence type="predicted"/>
<comment type="caution">
    <text evidence="1">The sequence shown here is derived from an EMBL/GenBank/DDBJ whole genome shotgun (WGS) entry which is preliminary data.</text>
</comment>
<evidence type="ECO:0000313" key="1">
    <source>
        <dbReference type="EMBL" id="KAF2571008.1"/>
    </source>
</evidence>
<dbReference type="EMBL" id="QGKY02001015">
    <property type="protein sequence ID" value="KAF2571008.1"/>
    <property type="molecule type" value="Genomic_DNA"/>
</dbReference>
<name>A0A3N6SQ27_BRACR</name>
<reference evidence="1" key="1">
    <citation type="submission" date="2019-12" db="EMBL/GenBank/DDBJ databases">
        <title>Genome sequencing and annotation of Brassica cretica.</title>
        <authorList>
            <person name="Studholme D.J."/>
            <person name="Sarris P.F."/>
        </authorList>
    </citation>
    <scope>NUCLEOTIDE SEQUENCE</scope>
    <source>
        <strain evidence="1">PFS-102/07</strain>
        <tissue evidence="1">Leaf</tissue>
    </source>
</reference>
<organism evidence="1">
    <name type="scientific">Brassica cretica</name>
    <name type="common">Mustard</name>
    <dbReference type="NCBI Taxonomy" id="69181"/>
    <lineage>
        <taxon>Eukaryota</taxon>
        <taxon>Viridiplantae</taxon>
        <taxon>Streptophyta</taxon>
        <taxon>Embryophyta</taxon>
        <taxon>Tracheophyta</taxon>
        <taxon>Spermatophyta</taxon>
        <taxon>Magnoliopsida</taxon>
        <taxon>eudicotyledons</taxon>
        <taxon>Gunneridae</taxon>
        <taxon>Pentapetalae</taxon>
        <taxon>rosids</taxon>
        <taxon>malvids</taxon>
        <taxon>Brassicales</taxon>
        <taxon>Brassicaceae</taxon>
        <taxon>Brassiceae</taxon>
        <taxon>Brassica</taxon>
    </lineage>
</organism>
<sequence>MKSTVKHRQSFQLLILLCDIEDAAETTRLHISYLPVALKKEMKHRRRTALLEAGDMMAKERFSFSARDVDPEPSFELKRQRSSLVHLTTTLHSERGGALCKPWNLPLEQNASKLLVDLRSQI</sequence>
<protein>
    <submittedName>
        <fullName evidence="1">Uncharacterized protein</fullName>
    </submittedName>
</protein>